<feature type="transmembrane region" description="Helical" evidence="1">
    <location>
        <begin position="43"/>
        <end position="61"/>
    </location>
</feature>
<dbReference type="Proteomes" id="UP000280960">
    <property type="component" value="Chromosome"/>
</dbReference>
<gene>
    <name evidence="2" type="ORF">D2962_06215</name>
</gene>
<name>A0A3G2R490_9FIRM</name>
<dbReference type="KEGG" id="bacg:D2962_06215"/>
<organism evidence="2 3">
    <name type="scientific">Biomaibacter acetigenes</name>
    <dbReference type="NCBI Taxonomy" id="2316383"/>
    <lineage>
        <taxon>Bacteria</taxon>
        <taxon>Bacillati</taxon>
        <taxon>Bacillota</taxon>
        <taxon>Clostridia</taxon>
        <taxon>Thermosediminibacterales</taxon>
        <taxon>Tepidanaerobacteraceae</taxon>
        <taxon>Biomaibacter</taxon>
    </lineage>
</organism>
<dbReference type="EMBL" id="CP033169">
    <property type="protein sequence ID" value="AYO30266.1"/>
    <property type="molecule type" value="Genomic_DNA"/>
</dbReference>
<dbReference type="AlphaFoldDB" id="A0A3G2R490"/>
<evidence type="ECO:0000256" key="1">
    <source>
        <dbReference type="SAM" id="Phobius"/>
    </source>
</evidence>
<keyword evidence="1" id="KW-0472">Membrane</keyword>
<sequence>MEVKEVIALILFVLPGILAEKISYKMDFPSSDKRSDFNEIVNGMLLSLPIVVLTGVTMARFNDIKTIKEFINALGNIMFLLKYSLLVVLIAIATGTIKGLSGDNVNFIINKVRSWNKKMNIDDKSCWRQVFLEENVPRYVKIIKDGIVLGEGFAKHYSLPNEDMGIVLEEHKDMEYYNTHHPEYKEYLKLCKTYINIEKGVIVEVYDTKEVEKYLMSLSESNK</sequence>
<reference evidence="2 3" key="1">
    <citation type="submission" date="2018-10" db="EMBL/GenBank/DDBJ databases">
        <authorList>
            <person name="Zhang X."/>
        </authorList>
    </citation>
    <scope>NUCLEOTIDE SEQUENCE [LARGE SCALE GENOMIC DNA]</scope>
    <source>
        <strain evidence="2 3">SK-G1</strain>
    </source>
</reference>
<proteinExistence type="predicted"/>
<feature type="transmembrane region" description="Helical" evidence="1">
    <location>
        <begin position="73"/>
        <end position="93"/>
    </location>
</feature>
<evidence type="ECO:0000313" key="3">
    <source>
        <dbReference type="Proteomes" id="UP000280960"/>
    </source>
</evidence>
<keyword evidence="1" id="KW-0812">Transmembrane</keyword>
<dbReference type="RefSeq" id="WP_122014501.1">
    <property type="nucleotide sequence ID" value="NZ_CP033169.1"/>
</dbReference>
<keyword evidence="3" id="KW-1185">Reference proteome</keyword>
<protein>
    <submittedName>
        <fullName evidence="2">Uncharacterized protein</fullName>
    </submittedName>
</protein>
<evidence type="ECO:0000313" key="2">
    <source>
        <dbReference type="EMBL" id="AYO30266.1"/>
    </source>
</evidence>
<accession>A0A3G2R490</accession>
<keyword evidence="1" id="KW-1133">Transmembrane helix</keyword>